<evidence type="ECO:0000256" key="3">
    <source>
        <dbReference type="ARBA" id="ARBA00022723"/>
    </source>
</evidence>
<evidence type="ECO:0000259" key="11">
    <source>
        <dbReference type="PROSITE" id="PS50936"/>
    </source>
</evidence>
<evidence type="ECO:0000313" key="13">
    <source>
        <dbReference type="EMBL" id="MBK9982747.1"/>
    </source>
</evidence>
<dbReference type="SUPFAM" id="SSF52540">
    <property type="entry name" value="P-loop containing nucleoside triphosphate hydrolases"/>
    <property type="match status" value="1"/>
</dbReference>
<dbReference type="GO" id="GO:0019843">
    <property type="term" value="F:rRNA binding"/>
    <property type="evidence" value="ECO:0007669"/>
    <property type="project" value="UniProtKB-KW"/>
</dbReference>
<organism evidence="13 14">
    <name type="scientific">Candidatus Opimibacter skivensis</name>
    <dbReference type="NCBI Taxonomy" id="2982028"/>
    <lineage>
        <taxon>Bacteria</taxon>
        <taxon>Pseudomonadati</taxon>
        <taxon>Bacteroidota</taxon>
        <taxon>Saprospiria</taxon>
        <taxon>Saprospirales</taxon>
        <taxon>Saprospiraceae</taxon>
        <taxon>Candidatus Opimibacter</taxon>
    </lineage>
</organism>
<dbReference type="GO" id="GO:0046872">
    <property type="term" value="F:metal ion binding"/>
    <property type="evidence" value="ECO:0007669"/>
    <property type="project" value="UniProtKB-KW"/>
</dbReference>
<sequence>MEGVVVKVTGSWHEIRLADNSILPSRMAGKLRMEDIKTTNPVGVGDRVTVQYDAGETTKGLITEILPRANYIVRQSPRKKHDLHLLAANVDQAILVTTIVSPMLKIGFIDRFLLMTEPHNIPVVIVVNKNDLFGEEEDEIFGGLKILYEDIGYQVISCSGITGEGLEELKSILQNKTSLVAGQSGVGKSTLINSIEPGLSLKTDEISDYSGKGQHTTTFAEMHPLTFGGNIIDTPGIKMLSYNNLEPLDVAHNFREFFVISKNCRFLNCLHKEEPGCAVKAAIEAGRVSSLRYDHYLQIMSEIEDQNYWERHKDL</sequence>
<keyword evidence="9 10" id="KW-0342">GTP-binding</keyword>
<evidence type="ECO:0000256" key="2">
    <source>
        <dbReference type="ARBA" id="ARBA00022517"/>
    </source>
</evidence>
<evidence type="ECO:0000256" key="6">
    <source>
        <dbReference type="ARBA" id="ARBA00022801"/>
    </source>
</evidence>
<comment type="subcellular location">
    <subcellularLocation>
        <location evidence="10">Cytoplasm</location>
    </subcellularLocation>
</comment>
<evidence type="ECO:0000256" key="4">
    <source>
        <dbReference type="ARBA" id="ARBA00022730"/>
    </source>
</evidence>
<dbReference type="SUPFAM" id="SSF50249">
    <property type="entry name" value="Nucleic acid-binding proteins"/>
    <property type="match status" value="1"/>
</dbReference>
<evidence type="ECO:0000256" key="8">
    <source>
        <dbReference type="ARBA" id="ARBA00022884"/>
    </source>
</evidence>
<dbReference type="NCBIfam" id="TIGR00157">
    <property type="entry name" value="ribosome small subunit-dependent GTPase A"/>
    <property type="match status" value="1"/>
</dbReference>
<dbReference type="EMBL" id="JADKGY010000006">
    <property type="protein sequence ID" value="MBK9982747.1"/>
    <property type="molecule type" value="Genomic_DNA"/>
</dbReference>
<feature type="domain" description="CP-type G" evidence="12">
    <location>
        <begin position="79"/>
        <end position="240"/>
    </location>
</feature>
<dbReference type="HAMAP" id="MF_01820">
    <property type="entry name" value="GTPase_RsgA"/>
    <property type="match status" value="1"/>
</dbReference>
<dbReference type="InterPro" id="IPR031944">
    <property type="entry name" value="RsgA_N"/>
</dbReference>
<evidence type="ECO:0000256" key="1">
    <source>
        <dbReference type="ARBA" id="ARBA00022490"/>
    </source>
</evidence>
<dbReference type="EC" id="3.6.1.-" evidence="10"/>
<accession>A0A9D7SVM8</accession>
<feature type="binding site" evidence="10">
    <location>
        <position position="271"/>
    </location>
    <ligand>
        <name>Zn(2+)</name>
        <dbReference type="ChEBI" id="CHEBI:29105"/>
    </ligand>
</feature>
<dbReference type="GO" id="GO:0005525">
    <property type="term" value="F:GTP binding"/>
    <property type="evidence" value="ECO:0007669"/>
    <property type="project" value="UniProtKB-UniRule"/>
</dbReference>
<keyword evidence="5 10" id="KW-0547">Nucleotide-binding</keyword>
<dbReference type="InterPro" id="IPR004881">
    <property type="entry name" value="Ribosome_biogen_GTPase_RsgA"/>
</dbReference>
<feature type="binding site" evidence="10">
    <location>
        <begin position="128"/>
        <end position="131"/>
    </location>
    <ligand>
        <name>GTP</name>
        <dbReference type="ChEBI" id="CHEBI:37565"/>
    </ligand>
</feature>
<dbReference type="Gene3D" id="2.40.50.140">
    <property type="entry name" value="Nucleic acid-binding proteins"/>
    <property type="match status" value="1"/>
</dbReference>
<dbReference type="AlphaFoldDB" id="A0A9D7SVM8"/>
<keyword evidence="2 10" id="KW-0690">Ribosome biogenesis</keyword>
<dbReference type="CDD" id="cd01854">
    <property type="entry name" value="YjeQ_EngC"/>
    <property type="match status" value="1"/>
</dbReference>
<dbReference type="PROSITE" id="PS50936">
    <property type="entry name" value="ENGC_GTPASE"/>
    <property type="match status" value="1"/>
</dbReference>
<keyword evidence="3 10" id="KW-0479">Metal-binding</keyword>
<keyword evidence="1 10" id="KW-0963">Cytoplasm</keyword>
<comment type="subunit">
    <text evidence="10">Monomer. Associates with 30S ribosomal subunit, binds 16S rRNA.</text>
</comment>
<feature type="binding site" evidence="10">
    <location>
        <position position="277"/>
    </location>
    <ligand>
        <name>Zn(2+)</name>
        <dbReference type="ChEBI" id="CHEBI:29105"/>
    </ligand>
</feature>
<evidence type="ECO:0000256" key="7">
    <source>
        <dbReference type="ARBA" id="ARBA00022833"/>
    </source>
</evidence>
<feature type="binding site" evidence="10">
    <location>
        <position position="264"/>
    </location>
    <ligand>
        <name>Zn(2+)</name>
        <dbReference type="ChEBI" id="CHEBI:29105"/>
    </ligand>
</feature>
<evidence type="ECO:0000313" key="14">
    <source>
        <dbReference type="Proteomes" id="UP000808337"/>
    </source>
</evidence>
<gene>
    <name evidence="10 13" type="primary">rsgA</name>
    <name evidence="13" type="ORF">IPP15_10040</name>
</gene>
<dbReference type="Gene3D" id="3.40.50.300">
    <property type="entry name" value="P-loop containing nucleotide triphosphate hydrolases"/>
    <property type="match status" value="1"/>
</dbReference>
<comment type="cofactor">
    <cofactor evidence="10">
        <name>Zn(2+)</name>
        <dbReference type="ChEBI" id="CHEBI:29105"/>
    </cofactor>
    <text evidence="10">Binds 1 zinc ion per subunit.</text>
</comment>
<dbReference type="PROSITE" id="PS51721">
    <property type="entry name" value="G_CP"/>
    <property type="match status" value="1"/>
</dbReference>
<dbReference type="Pfam" id="PF16745">
    <property type="entry name" value="RsgA_N"/>
    <property type="match status" value="1"/>
</dbReference>
<comment type="caution">
    <text evidence="13">The sequence shown here is derived from an EMBL/GenBank/DDBJ whole genome shotgun (WGS) entry which is preliminary data.</text>
</comment>
<protein>
    <recommendedName>
        <fullName evidence="10">Small ribosomal subunit biogenesis GTPase RsgA</fullName>
        <ecNumber evidence="10">3.6.1.-</ecNumber>
    </recommendedName>
</protein>
<feature type="binding site" evidence="10">
    <location>
        <begin position="182"/>
        <end position="190"/>
    </location>
    <ligand>
        <name>GTP</name>
        <dbReference type="ChEBI" id="CHEBI:37565"/>
    </ligand>
</feature>
<reference evidence="13 14" key="1">
    <citation type="submission" date="2020-10" db="EMBL/GenBank/DDBJ databases">
        <title>Connecting structure to function with the recovery of over 1000 high-quality activated sludge metagenome-assembled genomes encoding full-length rRNA genes using long-read sequencing.</title>
        <authorList>
            <person name="Singleton C.M."/>
            <person name="Petriglieri F."/>
            <person name="Kristensen J.M."/>
            <person name="Kirkegaard R.H."/>
            <person name="Michaelsen T.Y."/>
            <person name="Andersen M.H."/>
            <person name="Karst S.M."/>
            <person name="Dueholm M.S."/>
            <person name="Nielsen P.H."/>
            <person name="Albertsen M."/>
        </authorList>
    </citation>
    <scope>NUCLEOTIDE SEQUENCE [LARGE SCALE GENOMIC DNA]</scope>
    <source>
        <strain evidence="13">Ribe_18-Q3-R11-54_MAXAC.273</strain>
    </source>
</reference>
<dbReference type="PANTHER" id="PTHR32120:SF11">
    <property type="entry name" value="SMALL RIBOSOMAL SUBUNIT BIOGENESIS GTPASE RSGA 1, MITOCHONDRIAL-RELATED"/>
    <property type="match status" value="1"/>
</dbReference>
<evidence type="ECO:0000256" key="9">
    <source>
        <dbReference type="ARBA" id="ARBA00023134"/>
    </source>
</evidence>
<comment type="function">
    <text evidence="10">One of several proteins that assist in the late maturation steps of the functional core of the 30S ribosomal subunit. Helps release RbfA from mature subunits. May play a role in the assembly of ribosomal proteins into the subunit. Circularly permuted GTPase that catalyzes slow GTP hydrolysis, GTPase activity is stimulated by the 30S ribosomal subunit.</text>
</comment>
<dbReference type="Proteomes" id="UP000808337">
    <property type="component" value="Unassembled WGS sequence"/>
</dbReference>
<feature type="domain" description="EngC GTPase" evidence="11">
    <location>
        <begin position="88"/>
        <end position="238"/>
    </location>
</feature>
<evidence type="ECO:0000256" key="5">
    <source>
        <dbReference type="ARBA" id="ARBA00022741"/>
    </source>
</evidence>
<dbReference type="InterPro" id="IPR027417">
    <property type="entry name" value="P-loop_NTPase"/>
</dbReference>
<name>A0A9D7SVM8_9BACT</name>
<evidence type="ECO:0000256" key="10">
    <source>
        <dbReference type="HAMAP-Rule" id="MF_01820"/>
    </source>
</evidence>
<keyword evidence="7 10" id="KW-0862">Zinc</keyword>
<dbReference type="PANTHER" id="PTHR32120">
    <property type="entry name" value="SMALL RIBOSOMAL SUBUNIT BIOGENESIS GTPASE RSGA"/>
    <property type="match status" value="1"/>
</dbReference>
<evidence type="ECO:0000259" key="12">
    <source>
        <dbReference type="PROSITE" id="PS51721"/>
    </source>
</evidence>
<dbReference type="GO" id="GO:0005737">
    <property type="term" value="C:cytoplasm"/>
    <property type="evidence" value="ECO:0007669"/>
    <property type="project" value="UniProtKB-SubCell"/>
</dbReference>
<comment type="similarity">
    <text evidence="10">Belongs to the TRAFAC class YlqF/YawG GTPase family. RsgA subfamily.</text>
</comment>
<keyword evidence="6 10" id="KW-0378">Hydrolase</keyword>
<keyword evidence="8 10" id="KW-0694">RNA-binding</keyword>
<dbReference type="GO" id="GO:0042274">
    <property type="term" value="P:ribosomal small subunit biogenesis"/>
    <property type="evidence" value="ECO:0007669"/>
    <property type="project" value="UniProtKB-UniRule"/>
</dbReference>
<keyword evidence="4 10" id="KW-0699">rRNA-binding</keyword>
<dbReference type="GO" id="GO:0003924">
    <property type="term" value="F:GTPase activity"/>
    <property type="evidence" value="ECO:0007669"/>
    <property type="project" value="UniProtKB-UniRule"/>
</dbReference>
<dbReference type="Gene3D" id="1.10.40.50">
    <property type="entry name" value="Probable gtpase engc, domain 3"/>
    <property type="match status" value="1"/>
</dbReference>
<dbReference type="InterPro" id="IPR012340">
    <property type="entry name" value="NA-bd_OB-fold"/>
</dbReference>
<proteinExistence type="inferred from homology"/>
<dbReference type="InterPro" id="IPR030378">
    <property type="entry name" value="G_CP_dom"/>
</dbReference>
<dbReference type="InterPro" id="IPR010914">
    <property type="entry name" value="RsgA_GTPase_dom"/>
</dbReference>
<dbReference type="Pfam" id="PF03193">
    <property type="entry name" value="RsgA_GTPase"/>
    <property type="match status" value="1"/>
</dbReference>
<feature type="binding site" evidence="10">
    <location>
        <position position="269"/>
    </location>
    <ligand>
        <name>Zn(2+)</name>
        <dbReference type="ChEBI" id="CHEBI:29105"/>
    </ligand>
</feature>